<evidence type="ECO:0000256" key="3">
    <source>
        <dbReference type="ARBA" id="ARBA00022833"/>
    </source>
</evidence>
<evidence type="ECO:0000256" key="5">
    <source>
        <dbReference type="SAM" id="Phobius"/>
    </source>
</evidence>
<dbReference type="PANTHER" id="PTHR46347:SF1">
    <property type="entry name" value="RING_FYVE_PHD ZINC FINGER SUPERFAMILY PROTEIN"/>
    <property type="match status" value="1"/>
</dbReference>
<name>A0A7S3QRQ9_DUNTE</name>
<keyword evidence="1" id="KW-0479">Metal-binding</keyword>
<reference evidence="7" key="1">
    <citation type="submission" date="2021-01" db="EMBL/GenBank/DDBJ databases">
        <authorList>
            <person name="Corre E."/>
            <person name="Pelletier E."/>
            <person name="Niang G."/>
            <person name="Scheremetjew M."/>
            <person name="Finn R."/>
            <person name="Kale V."/>
            <person name="Holt S."/>
            <person name="Cochrane G."/>
            <person name="Meng A."/>
            <person name="Brown T."/>
            <person name="Cohen L."/>
        </authorList>
    </citation>
    <scope>NUCLEOTIDE SEQUENCE</scope>
    <source>
        <strain evidence="7">CCMP1320</strain>
    </source>
</reference>
<accession>A0A7S3QRQ9</accession>
<evidence type="ECO:0000256" key="4">
    <source>
        <dbReference type="SAM" id="MobiDB-lite"/>
    </source>
</evidence>
<dbReference type="SMART" id="SM00744">
    <property type="entry name" value="RINGv"/>
    <property type="match status" value="1"/>
</dbReference>
<gene>
    <name evidence="7" type="ORF">DTER00134_LOCUS5615</name>
</gene>
<organism evidence="7">
    <name type="scientific">Dunaliella tertiolecta</name>
    <name type="common">Green alga</name>
    <dbReference type="NCBI Taxonomy" id="3047"/>
    <lineage>
        <taxon>Eukaryota</taxon>
        <taxon>Viridiplantae</taxon>
        <taxon>Chlorophyta</taxon>
        <taxon>core chlorophytes</taxon>
        <taxon>Chlorophyceae</taxon>
        <taxon>CS clade</taxon>
        <taxon>Chlamydomonadales</taxon>
        <taxon>Dunaliellaceae</taxon>
        <taxon>Dunaliella</taxon>
    </lineage>
</organism>
<dbReference type="AlphaFoldDB" id="A0A7S3QRQ9"/>
<proteinExistence type="predicted"/>
<dbReference type="Gene3D" id="3.30.40.10">
    <property type="entry name" value="Zinc/RING finger domain, C3HC4 (zinc finger)"/>
    <property type="match status" value="1"/>
</dbReference>
<dbReference type="EMBL" id="HBIP01010118">
    <property type="protein sequence ID" value="CAE0490542.1"/>
    <property type="molecule type" value="Transcribed_RNA"/>
</dbReference>
<keyword evidence="5" id="KW-0472">Membrane</keyword>
<dbReference type="PANTHER" id="PTHR46347">
    <property type="entry name" value="RING/FYVE/PHD ZINC FINGER SUPERFAMILY PROTEIN"/>
    <property type="match status" value="1"/>
</dbReference>
<feature type="transmembrane region" description="Helical" evidence="5">
    <location>
        <begin position="125"/>
        <end position="150"/>
    </location>
</feature>
<keyword evidence="3" id="KW-0862">Zinc</keyword>
<evidence type="ECO:0000256" key="2">
    <source>
        <dbReference type="ARBA" id="ARBA00022771"/>
    </source>
</evidence>
<keyword evidence="2" id="KW-0863">Zinc-finger</keyword>
<feature type="transmembrane region" description="Helical" evidence="5">
    <location>
        <begin position="229"/>
        <end position="254"/>
    </location>
</feature>
<dbReference type="Pfam" id="PF12906">
    <property type="entry name" value="RINGv"/>
    <property type="match status" value="1"/>
</dbReference>
<feature type="compositionally biased region" description="Polar residues" evidence="4">
    <location>
        <begin position="14"/>
        <end position="39"/>
    </location>
</feature>
<evidence type="ECO:0000313" key="7">
    <source>
        <dbReference type="EMBL" id="CAE0490542.1"/>
    </source>
</evidence>
<feature type="domain" description="RING-CH-type" evidence="6">
    <location>
        <begin position="46"/>
        <end position="118"/>
    </location>
</feature>
<dbReference type="InterPro" id="IPR011016">
    <property type="entry name" value="Znf_RING-CH"/>
</dbReference>
<feature type="region of interest" description="Disordered" evidence="4">
    <location>
        <begin position="1"/>
        <end position="45"/>
    </location>
</feature>
<keyword evidence="5" id="KW-1133">Transmembrane helix</keyword>
<dbReference type="PROSITE" id="PS51292">
    <property type="entry name" value="ZF_RING_CH"/>
    <property type="match status" value="1"/>
</dbReference>
<protein>
    <recommendedName>
        <fullName evidence="6">RING-CH-type domain-containing protein</fullName>
    </recommendedName>
</protein>
<evidence type="ECO:0000256" key="1">
    <source>
        <dbReference type="ARBA" id="ARBA00022723"/>
    </source>
</evidence>
<sequence>MTSKQTDQEADFVESQQLLGGRSVESQSRSGSCPPQQHQAPVLSRESNREPRVCRICFDGEDPNEARINPLISPCCCSGSSSFIHRQCLQKWRETSRQSSRSHAFYRCEVCHYEYQYKRLDRAAFLAHPVFVGILFTLLLLSCSFLLGFVPIIQACLAAYDIKLQGLGHAAIQFVDGIMLLGLVGLIWMVCSGADIRCPCRHCPIFCMPDAMSCTSFAGAGCGEACGPLMLILIAVLAVIGLAVSIPAAISFLYEKVDQAAGKTVEMVENVPTHQKSRCSEG</sequence>
<evidence type="ECO:0000259" key="6">
    <source>
        <dbReference type="PROSITE" id="PS51292"/>
    </source>
</evidence>
<dbReference type="GO" id="GO:0008270">
    <property type="term" value="F:zinc ion binding"/>
    <property type="evidence" value="ECO:0007669"/>
    <property type="project" value="UniProtKB-KW"/>
</dbReference>
<keyword evidence="5" id="KW-0812">Transmembrane</keyword>
<dbReference type="InterPro" id="IPR013083">
    <property type="entry name" value="Znf_RING/FYVE/PHD"/>
</dbReference>
<dbReference type="SUPFAM" id="SSF57850">
    <property type="entry name" value="RING/U-box"/>
    <property type="match status" value="1"/>
</dbReference>
<feature type="transmembrane region" description="Helical" evidence="5">
    <location>
        <begin position="170"/>
        <end position="191"/>
    </location>
</feature>